<keyword evidence="5" id="KW-0812">Transmembrane</keyword>
<keyword evidence="1" id="KW-0479">Metal-binding</keyword>
<evidence type="ECO:0000313" key="8">
    <source>
        <dbReference type="WBParaSite" id="Csp11.Scaffold620.g6117.t2"/>
    </source>
</evidence>
<keyword evidence="5" id="KW-0472">Membrane</keyword>
<dbReference type="Pfam" id="PF14634">
    <property type="entry name" value="zf-RING_5"/>
    <property type="match status" value="1"/>
</dbReference>
<keyword evidence="2 4" id="KW-0863">Zinc-finger</keyword>
<dbReference type="STRING" id="1561998.A0A1I7THZ5"/>
<evidence type="ECO:0000313" key="7">
    <source>
        <dbReference type="Proteomes" id="UP000095282"/>
    </source>
</evidence>
<evidence type="ECO:0000256" key="5">
    <source>
        <dbReference type="SAM" id="Phobius"/>
    </source>
</evidence>
<dbReference type="eggNOG" id="KOG4185">
    <property type="taxonomic scope" value="Eukaryota"/>
</dbReference>
<dbReference type="AlphaFoldDB" id="A0A1I7THZ5"/>
<dbReference type="PANTHER" id="PTHR47156:SF7">
    <property type="entry name" value="RING-TYPE DOMAIN-CONTAINING PROTEIN"/>
    <property type="match status" value="1"/>
</dbReference>
<dbReference type="GO" id="GO:0008270">
    <property type="term" value="F:zinc ion binding"/>
    <property type="evidence" value="ECO:0007669"/>
    <property type="project" value="UniProtKB-KW"/>
</dbReference>
<organism evidence="7 8">
    <name type="scientific">Caenorhabditis tropicalis</name>
    <dbReference type="NCBI Taxonomy" id="1561998"/>
    <lineage>
        <taxon>Eukaryota</taxon>
        <taxon>Metazoa</taxon>
        <taxon>Ecdysozoa</taxon>
        <taxon>Nematoda</taxon>
        <taxon>Chromadorea</taxon>
        <taxon>Rhabditida</taxon>
        <taxon>Rhabditina</taxon>
        <taxon>Rhabditomorpha</taxon>
        <taxon>Rhabditoidea</taxon>
        <taxon>Rhabditidae</taxon>
        <taxon>Peloderinae</taxon>
        <taxon>Caenorhabditis</taxon>
    </lineage>
</organism>
<dbReference type="Proteomes" id="UP000095282">
    <property type="component" value="Unplaced"/>
</dbReference>
<evidence type="ECO:0000256" key="3">
    <source>
        <dbReference type="ARBA" id="ARBA00022833"/>
    </source>
</evidence>
<accession>A0A1I7THZ5</accession>
<keyword evidence="7" id="KW-1185">Reference proteome</keyword>
<name>A0A1I7THZ5_9PELO</name>
<dbReference type="InterPro" id="IPR013083">
    <property type="entry name" value="Znf_RING/FYVE/PHD"/>
</dbReference>
<reference evidence="8" key="1">
    <citation type="submission" date="2016-11" db="UniProtKB">
        <authorList>
            <consortium name="WormBaseParasite"/>
        </authorList>
    </citation>
    <scope>IDENTIFICATION</scope>
</reference>
<dbReference type="InterPro" id="IPR001841">
    <property type="entry name" value="Znf_RING"/>
</dbReference>
<evidence type="ECO:0000259" key="6">
    <source>
        <dbReference type="PROSITE" id="PS50089"/>
    </source>
</evidence>
<feature type="transmembrane region" description="Helical" evidence="5">
    <location>
        <begin position="25"/>
        <end position="44"/>
    </location>
</feature>
<dbReference type="PROSITE" id="PS00518">
    <property type="entry name" value="ZF_RING_1"/>
    <property type="match status" value="1"/>
</dbReference>
<proteinExistence type="predicted"/>
<keyword evidence="3" id="KW-0862">Zinc</keyword>
<feature type="transmembrane region" description="Helical" evidence="5">
    <location>
        <begin position="50"/>
        <end position="69"/>
    </location>
</feature>
<dbReference type="WBParaSite" id="Csp11.Scaffold620.g6117.t2">
    <property type="protein sequence ID" value="Csp11.Scaffold620.g6117.t2"/>
    <property type="gene ID" value="Csp11.Scaffold620.g6117"/>
</dbReference>
<feature type="transmembrane region" description="Helical" evidence="5">
    <location>
        <begin position="90"/>
        <end position="109"/>
    </location>
</feature>
<evidence type="ECO:0000256" key="1">
    <source>
        <dbReference type="ARBA" id="ARBA00022723"/>
    </source>
</evidence>
<dbReference type="SUPFAM" id="SSF57850">
    <property type="entry name" value="RING/U-box"/>
    <property type="match status" value="1"/>
</dbReference>
<dbReference type="PROSITE" id="PS50089">
    <property type="entry name" value="ZF_RING_2"/>
    <property type="match status" value="1"/>
</dbReference>
<feature type="domain" description="RING-type" evidence="6">
    <location>
        <begin position="165"/>
        <end position="210"/>
    </location>
</feature>
<protein>
    <submittedName>
        <fullName evidence="8">RING-type domain-containing protein</fullName>
    </submittedName>
</protein>
<evidence type="ECO:0000256" key="4">
    <source>
        <dbReference type="PROSITE-ProRule" id="PRU00175"/>
    </source>
</evidence>
<sequence>MYFSLVETTVTQWGTDKKTKIKVHLIAKSLGTLVAGAIPLFLMATFQIENPIPCFIIMIIHVFIFELLISMDIQKEYRHLVPKPNPLVDRILITLYASSISIWIGSAHFKFILIPVSKVILWAVIGIRNTIQGEVVLDEEEEYSSATVSREEIINEGLQVGRAECGVCYMPYNVTSRTPRILRSCGHSVCERCAFRLQARKTYISCPFCTIITPLNGNIELPKNYALLNVISQ</sequence>
<dbReference type="InterPro" id="IPR052667">
    <property type="entry name" value="E3_ubiquitin-ligase_RING"/>
</dbReference>
<dbReference type="SMART" id="SM00184">
    <property type="entry name" value="RING"/>
    <property type="match status" value="1"/>
</dbReference>
<evidence type="ECO:0000256" key="2">
    <source>
        <dbReference type="ARBA" id="ARBA00022771"/>
    </source>
</evidence>
<keyword evidence="5" id="KW-1133">Transmembrane helix</keyword>
<dbReference type="PANTHER" id="PTHR47156">
    <property type="entry name" value="PROTEIN CBG20824"/>
    <property type="match status" value="1"/>
</dbReference>
<dbReference type="InterPro" id="IPR017907">
    <property type="entry name" value="Znf_RING_CS"/>
</dbReference>
<dbReference type="Gene3D" id="3.30.40.10">
    <property type="entry name" value="Zinc/RING finger domain, C3HC4 (zinc finger)"/>
    <property type="match status" value="1"/>
</dbReference>